<evidence type="ECO:0000256" key="2">
    <source>
        <dbReference type="ARBA" id="ARBA00022692"/>
    </source>
</evidence>
<name>A0A6I6XMN3_PSEPU</name>
<protein>
    <submittedName>
        <fullName evidence="6">DUF1656 domain-containing protein</fullName>
    </submittedName>
</protein>
<dbReference type="AlphaFoldDB" id="A0A6I6XMN3"/>
<evidence type="ECO:0000313" key="7">
    <source>
        <dbReference type="Proteomes" id="UP000464480"/>
    </source>
</evidence>
<dbReference type="Pfam" id="PF07869">
    <property type="entry name" value="DUF1656"/>
    <property type="match status" value="1"/>
</dbReference>
<organism evidence="6 7">
    <name type="scientific">Pseudomonas putida</name>
    <name type="common">Arthrobacter siderocapsulatus</name>
    <dbReference type="NCBI Taxonomy" id="303"/>
    <lineage>
        <taxon>Bacteria</taxon>
        <taxon>Pseudomonadati</taxon>
        <taxon>Pseudomonadota</taxon>
        <taxon>Gammaproteobacteria</taxon>
        <taxon>Pseudomonadales</taxon>
        <taxon>Pseudomonadaceae</taxon>
        <taxon>Pseudomonas</taxon>
    </lineage>
</organism>
<gene>
    <name evidence="6" type="ORF">C2H86_12365</name>
</gene>
<dbReference type="Proteomes" id="UP000464480">
    <property type="component" value="Chromosome"/>
</dbReference>
<feature type="transmembrane region" description="Helical" evidence="5">
    <location>
        <begin position="6"/>
        <end position="33"/>
    </location>
</feature>
<keyword evidence="4 5" id="KW-0472">Membrane</keyword>
<proteinExistence type="predicted"/>
<accession>A0A6I6XMN3</accession>
<evidence type="ECO:0000256" key="1">
    <source>
        <dbReference type="ARBA" id="ARBA00022475"/>
    </source>
</evidence>
<keyword evidence="3 5" id="KW-1133">Transmembrane helix</keyword>
<reference evidence="6 7" key="1">
    <citation type="submission" date="2020-02" db="EMBL/GenBank/DDBJ databases">
        <title>Pseudomonas Putida W5 Complete Genome Assembly.</title>
        <authorList>
            <person name="Yuan Z.-C."/>
            <person name="Shaw G.A."/>
            <person name="Cusano A.D."/>
            <person name="Caddey B.J."/>
            <person name="Weselowski B.J."/>
        </authorList>
    </citation>
    <scope>NUCLEOTIDE SEQUENCE [LARGE SCALE GENOMIC DNA]</scope>
    <source>
        <strain evidence="6 7">W5</strain>
    </source>
</reference>
<sequence length="69" mass="7567">MLREFSIAGVLISPMVLCAFIAAGLTAVTNFLLQRSLLKHLLPNRSWLGVSLFICYIAATVAFLDGELR</sequence>
<dbReference type="EMBL" id="CP026115">
    <property type="protein sequence ID" value="QHG65170.1"/>
    <property type="molecule type" value="Genomic_DNA"/>
</dbReference>
<evidence type="ECO:0000256" key="5">
    <source>
        <dbReference type="SAM" id="Phobius"/>
    </source>
</evidence>
<keyword evidence="2 5" id="KW-0812">Transmembrane</keyword>
<feature type="transmembrane region" description="Helical" evidence="5">
    <location>
        <begin position="45"/>
        <end position="64"/>
    </location>
</feature>
<evidence type="ECO:0000256" key="3">
    <source>
        <dbReference type="ARBA" id="ARBA00022989"/>
    </source>
</evidence>
<keyword evidence="1" id="KW-1003">Cell membrane</keyword>
<evidence type="ECO:0000256" key="4">
    <source>
        <dbReference type="ARBA" id="ARBA00023136"/>
    </source>
</evidence>
<dbReference type="InterPro" id="IPR012451">
    <property type="entry name" value="DUF1656"/>
</dbReference>
<evidence type="ECO:0000313" key="6">
    <source>
        <dbReference type="EMBL" id="QHG65170.1"/>
    </source>
</evidence>
<dbReference type="RefSeq" id="WP_159410514.1">
    <property type="nucleotide sequence ID" value="NZ_CP026115.2"/>
</dbReference>